<accession>A0A3E2BK86</accession>
<evidence type="ECO:0000313" key="3">
    <source>
        <dbReference type="Proteomes" id="UP000257323"/>
    </source>
</evidence>
<dbReference type="Proteomes" id="UP000257323">
    <property type="component" value="Unassembled WGS sequence"/>
</dbReference>
<dbReference type="EMBL" id="QUAH01000012">
    <property type="protein sequence ID" value="RFT15153.1"/>
    <property type="molecule type" value="Genomic_DNA"/>
</dbReference>
<evidence type="ECO:0000313" key="2">
    <source>
        <dbReference type="EMBL" id="RFT15153.1"/>
    </source>
</evidence>
<organism evidence="2 3">
    <name type="scientific">Candidatus Saccharicenans subterraneus</name>
    <dbReference type="NCBI Taxonomy" id="2508984"/>
    <lineage>
        <taxon>Bacteria</taxon>
        <taxon>Candidatus Aminicenantota</taxon>
        <taxon>Candidatus Aminicenantia</taxon>
        <taxon>Candidatus Aminicenantales</taxon>
        <taxon>Candidatus Saccharicenantaceae</taxon>
        <taxon>Candidatus Saccharicenans</taxon>
    </lineage>
</organism>
<feature type="region of interest" description="Disordered" evidence="1">
    <location>
        <begin position="1"/>
        <end position="29"/>
    </location>
</feature>
<reference evidence="2 3" key="1">
    <citation type="submission" date="2018-08" db="EMBL/GenBank/DDBJ databases">
        <title>Genome analysis of the thermophilic bacterium of the candidate phylum Aminicenantes from deep subsurface aquifer revealed its physiology and ecological role.</title>
        <authorList>
            <person name="Kadnikov V.V."/>
            <person name="Mardanov A.V."/>
            <person name="Beletsky A.V."/>
            <person name="Karnachuk O.V."/>
            <person name="Ravin N.V."/>
        </authorList>
    </citation>
    <scope>NUCLEOTIDE SEQUENCE [LARGE SCALE GENOMIC DNA]</scope>
    <source>
        <strain evidence="2">BY38</strain>
    </source>
</reference>
<gene>
    <name evidence="2" type="ORF">OP8BY_0617</name>
</gene>
<protein>
    <submittedName>
        <fullName evidence="2">Uncharacterized protein</fullName>
    </submittedName>
</protein>
<feature type="compositionally biased region" description="Low complexity" evidence="1">
    <location>
        <begin position="10"/>
        <end position="26"/>
    </location>
</feature>
<comment type="caution">
    <text evidence="2">The sequence shown here is derived from an EMBL/GenBank/DDBJ whole genome shotgun (WGS) entry which is preliminary data.</text>
</comment>
<sequence>MANRPETRQQETVTQTPPDQVPPQEVQKPKLDYMSTFLSRTTSPLGLKEDEELRRLLKQPKTNWALRAGIRHILN</sequence>
<evidence type="ECO:0000256" key="1">
    <source>
        <dbReference type="SAM" id="MobiDB-lite"/>
    </source>
</evidence>
<dbReference type="AlphaFoldDB" id="A0A3E2BK86"/>
<proteinExistence type="predicted"/>
<name>A0A3E2BK86_9BACT</name>